<evidence type="ECO:0000256" key="2">
    <source>
        <dbReference type="ARBA" id="ARBA00022679"/>
    </source>
</evidence>
<feature type="compositionally biased region" description="Polar residues" evidence="7">
    <location>
        <begin position="249"/>
        <end position="261"/>
    </location>
</feature>
<dbReference type="OrthoDB" id="266718at2759"/>
<feature type="compositionally biased region" description="Polar residues" evidence="7">
    <location>
        <begin position="188"/>
        <end position="203"/>
    </location>
</feature>
<dbReference type="Proteomes" id="UP000012065">
    <property type="component" value="Unassembled WGS sequence"/>
</dbReference>
<dbReference type="PANTHER" id="PTHR48016:SF56">
    <property type="entry name" value="MAPKK KINASE"/>
    <property type="match status" value="1"/>
</dbReference>
<evidence type="ECO:0000313" key="10">
    <source>
        <dbReference type="EMBL" id="CCO26045.1"/>
    </source>
</evidence>
<dbReference type="SUPFAM" id="SSF56112">
    <property type="entry name" value="Protein kinase-like (PK-like)"/>
    <property type="match status" value="1"/>
</dbReference>
<dbReference type="PROSITE" id="PS50011">
    <property type="entry name" value="PROTEIN_KINASE_DOM"/>
    <property type="match status" value="1"/>
</dbReference>
<evidence type="ECO:0000256" key="6">
    <source>
        <dbReference type="PROSITE-ProRule" id="PRU10141"/>
    </source>
</evidence>
<evidence type="ECO:0000256" key="3">
    <source>
        <dbReference type="ARBA" id="ARBA00022741"/>
    </source>
</evidence>
<dbReference type="EMBL" id="CAOJ01000075">
    <property type="protein sequence ID" value="CCO26045.1"/>
    <property type="molecule type" value="Genomic_DNA"/>
</dbReference>
<dbReference type="InterPro" id="IPR000719">
    <property type="entry name" value="Prot_kinase_dom"/>
</dbReference>
<dbReference type="FunFam" id="1.10.510.10:FF:000334">
    <property type="entry name" value="Serine/threonine-protein kinase STE11"/>
    <property type="match status" value="1"/>
</dbReference>
<dbReference type="CDD" id="cd09534">
    <property type="entry name" value="SAM_Ste11_fungal"/>
    <property type="match status" value="1"/>
</dbReference>
<keyword evidence="4 10" id="KW-0418">Kinase</keyword>
<feature type="binding site" evidence="6">
    <location>
        <position position="1056"/>
    </location>
    <ligand>
        <name>ATP</name>
        <dbReference type="ChEBI" id="CHEBI:30616"/>
    </ligand>
</feature>
<accession>M5BJ73</accession>
<feature type="region of interest" description="Disordered" evidence="7">
    <location>
        <begin position="1294"/>
        <end position="1317"/>
    </location>
</feature>
<dbReference type="STRING" id="1108050.M5BJ73"/>
<dbReference type="Pfam" id="PF14847">
    <property type="entry name" value="Ras_bdg_2"/>
    <property type="match status" value="1"/>
</dbReference>
<feature type="region of interest" description="Disordered" evidence="7">
    <location>
        <begin position="441"/>
        <end position="477"/>
    </location>
</feature>
<name>M5BJ73_THACB</name>
<dbReference type="FunFam" id="3.30.200.20:FF:000387">
    <property type="entry name" value="Serine/threonine-protein kinase STE11"/>
    <property type="match status" value="1"/>
</dbReference>
<feature type="compositionally biased region" description="Low complexity" evidence="7">
    <location>
        <begin position="778"/>
        <end position="787"/>
    </location>
</feature>
<dbReference type="HOGENOM" id="CLU_003051_3_2_1"/>
<dbReference type="GO" id="GO:0005524">
    <property type="term" value="F:ATP binding"/>
    <property type="evidence" value="ECO:0007669"/>
    <property type="project" value="UniProtKB-UniRule"/>
</dbReference>
<reference evidence="10 12" key="2">
    <citation type="journal article" date="2013" name="J. Biotechnol.">
        <title>Establishment and interpretation of the genome sequence of the phytopathogenic fungus Rhizoctonia solani AG1-IB isolate 7/3/14.</title>
        <authorList>
            <person name="Wibberg D.W."/>
            <person name="Jelonek L.J."/>
            <person name="Rupp O.R."/>
            <person name="Hennig M.H."/>
            <person name="Eikmeyer F.E."/>
            <person name="Goesmann A.G."/>
            <person name="Hartmann A.H."/>
            <person name="Borriss R.B."/>
            <person name="Grosch R.G."/>
            <person name="Puehler A.P."/>
            <person name="Schlueter A.S."/>
        </authorList>
    </citation>
    <scope>NUCLEOTIDE SEQUENCE [LARGE SCALE GENOMIC DNA]</scope>
    <source>
        <strain evidence="12">AG1-IB / isolate 7/3/14</strain>
        <strain evidence="10">Isolate 7/3/14</strain>
    </source>
</reference>
<feature type="compositionally biased region" description="Acidic residues" evidence="7">
    <location>
        <begin position="929"/>
        <end position="938"/>
    </location>
</feature>
<dbReference type="PROSITE" id="PS00107">
    <property type="entry name" value="PROTEIN_KINASE_ATP"/>
    <property type="match status" value="1"/>
</dbReference>
<dbReference type="InterPro" id="IPR050538">
    <property type="entry name" value="MAP_kinase_kinase_kinase"/>
</dbReference>
<dbReference type="Proteomes" id="UP000059188">
    <property type="component" value="Unassembled WGS sequence"/>
</dbReference>
<dbReference type="Pfam" id="PF00069">
    <property type="entry name" value="Pkinase"/>
    <property type="match status" value="1"/>
</dbReference>
<keyword evidence="3 6" id="KW-0547">Nucleotide-binding</keyword>
<feature type="region of interest" description="Disordered" evidence="7">
    <location>
        <begin position="919"/>
        <end position="1020"/>
    </location>
</feature>
<dbReference type="InterPro" id="IPR001660">
    <property type="entry name" value="SAM"/>
</dbReference>
<dbReference type="Gene3D" id="1.10.510.10">
    <property type="entry name" value="Transferase(Phosphotransferase) domain 1"/>
    <property type="match status" value="1"/>
</dbReference>
<dbReference type="Gene3D" id="1.10.150.50">
    <property type="entry name" value="Transcription Factor, Ets-1"/>
    <property type="match status" value="1"/>
</dbReference>
<evidence type="ECO:0000256" key="1">
    <source>
        <dbReference type="ARBA" id="ARBA00006529"/>
    </source>
</evidence>
<feature type="region of interest" description="Disordered" evidence="7">
    <location>
        <begin position="748"/>
        <end position="859"/>
    </location>
</feature>
<evidence type="ECO:0000256" key="5">
    <source>
        <dbReference type="ARBA" id="ARBA00022840"/>
    </source>
</evidence>
<reference evidence="10" key="1">
    <citation type="submission" date="2012-10" db="EMBL/GenBank/DDBJ databases">
        <authorList>
            <person name="Jelonek L."/>
        </authorList>
    </citation>
    <scope>NUCLEOTIDE SEQUENCE</scope>
    <source>
        <strain evidence="10">Isolate 7/3/14</strain>
    </source>
</reference>
<feature type="region of interest" description="Disordered" evidence="7">
    <location>
        <begin position="115"/>
        <end position="394"/>
    </location>
</feature>
<feature type="compositionally biased region" description="Low complexity" evidence="7">
    <location>
        <begin position="277"/>
        <end position="295"/>
    </location>
</feature>
<feature type="compositionally biased region" description="Low complexity" evidence="7">
    <location>
        <begin position="376"/>
        <end position="390"/>
    </location>
</feature>
<feature type="compositionally biased region" description="Polar residues" evidence="7">
    <location>
        <begin position="1305"/>
        <end position="1317"/>
    </location>
</feature>
<keyword evidence="13" id="KW-1185">Reference proteome</keyword>
<dbReference type="Pfam" id="PF07647">
    <property type="entry name" value="SAM_2"/>
    <property type="match status" value="1"/>
</dbReference>
<feature type="compositionally biased region" description="Polar residues" evidence="7">
    <location>
        <begin position="214"/>
        <end position="225"/>
    </location>
</feature>
<evidence type="ECO:0000256" key="7">
    <source>
        <dbReference type="SAM" id="MobiDB-lite"/>
    </source>
</evidence>
<dbReference type="GO" id="GO:0004709">
    <property type="term" value="F:MAP kinase kinase kinase activity"/>
    <property type="evidence" value="ECO:0007669"/>
    <property type="project" value="UniProtKB-ARBA"/>
</dbReference>
<dbReference type="PROSITE" id="PS00108">
    <property type="entry name" value="PROTEIN_KINASE_ST"/>
    <property type="match status" value="1"/>
</dbReference>
<dbReference type="EC" id="2.7.11.-" evidence="10"/>
<evidence type="ECO:0000313" key="13">
    <source>
        <dbReference type="Proteomes" id="UP000059188"/>
    </source>
</evidence>
<dbReference type="InterPro" id="IPR013761">
    <property type="entry name" value="SAM/pointed_sf"/>
</dbReference>
<feature type="domain" description="Protein kinase" evidence="8">
    <location>
        <begin position="1027"/>
        <end position="1291"/>
    </location>
</feature>
<feature type="compositionally biased region" description="Acidic residues" evidence="7">
    <location>
        <begin position="958"/>
        <end position="1004"/>
    </location>
</feature>
<sequence length="1317" mass="141312">MSITATLEPPPGVSYADFVRGWNDEQVTLWLASLGCQHQASTFSENDIRGNVILDLDQHALKEMDITSVGDRIKILNAIKTLRQQCSKGAGPTPRVLLNGGSTSRATSQYEITNGVQRSTSFRNSANGSDSSRDDSITAARRSSGGRRLDGGRPPPLNITQSATRDLPQLSANTATSPGPSIGAITPRPNTQPQSNVQGSQASGARDSGRTLIDSPSTTPISTMSLPKYTPPNRNYGASLPIGQERRTPTQADGFTPSSQAFPPPPYTNDPLPPAPGSSGEGSSNGSPPSTTSSSQWRGEYGLPRAPKTTGLAANGHETPSEAVARRAGSPLPPVPVRSATSKTPIPTVDRTQAGHAKSGSVGLIGQERGGSSKNPTGPSTPGRPSTSGSISQPSLHPYVTAAAIPASTGAPAVPFPTISNNNLRVDSGVRNRDLSPISESHSILETTPTGPSFASGSVPNTGNSSAGFGAKRNPFPIKHAQSTNDLMRALIKIHLDDSGQPTTAVNSSVVNVGSCHSGVEIIERALKKFNKQNTGKTSLDEDRTSETEKGGLLVDGWGLFPGGPQNELSSGPLSESEILSICHADPKNTTREQVMTLRNVRQKQQQKLANFFGVTPPGAGVQMSPTSPTYTIGPRILTTQDEEAPQNTPSSLKFPTTGTPVTSSRRMDRASTISIMSGLGVDPPLSPGGTPATRSPSNNSFLSGGQKKLRNFFGQRPPSELIASHLPEFFPSTSKKVLQRTARNSMLRTASKRDSHLSVLAGPGLNGRMSLQGPPKSRFSTSSRSSYNHRKSSSPPRSSMSSGPSINDNASTMAIKEDNIPPRMSMSTDDARSIDMSTDDGATTDDTESTKKSLDHTLPPLPILGDSLADSLNTGLSATWLARESNAAKRMSLMSTRGRDKSDTASLLTVDEITAEVESRRQSRYSMYEDDEEDEDGNVVVRRPNKRMSMVSSMQGDDGDEGGDEDEEDYDDDEEDYDEEDEDEEDDEEDEDEDEEEGEEAEEGAEHTTDTGRTMMSSGGKRSIKWIKGALIGSGSFGSVYLGMDAVQGLLMAVKQVELPTGSSQNEERKMSMLTALEREIELLKQLQHENIVQYLDSSTDTHHLNIFLEYVPGGSVATLLRNYGAFEEALARNWVRQILQGLNYLHEREIIHRDIKGGNILVDNKGGIKISDFGISKKVEDNLLGGSRIHRPSLQGSVFWMAPEVVKQTSYTYKADIWSVGCLVVEMLTGQHPWAQLSQMQAIFKIGSLARPTIPPDISPEAEDFLNKTFELDYTIRPTAAELLNHPWVRVDTPETGAGAEQPNDSSPAITVTSS</sequence>
<feature type="compositionally biased region" description="Polar residues" evidence="7">
    <location>
        <begin position="693"/>
        <end position="704"/>
    </location>
</feature>
<dbReference type="PROSITE" id="PS50105">
    <property type="entry name" value="SAM_DOMAIN"/>
    <property type="match status" value="1"/>
</dbReference>
<evidence type="ECO:0000259" key="8">
    <source>
        <dbReference type="PROSITE" id="PS50011"/>
    </source>
</evidence>
<dbReference type="PANTHER" id="PTHR48016">
    <property type="entry name" value="MAP KINASE KINASE KINASE SSK2-RELATED-RELATED"/>
    <property type="match status" value="1"/>
</dbReference>
<proteinExistence type="inferred from homology"/>
<dbReference type="SMART" id="SM00220">
    <property type="entry name" value="S_TKc"/>
    <property type="match status" value="1"/>
</dbReference>
<dbReference type="SMART" id="SM01304">
    <property type="entry name" value="Ras_bdg_2"/>
    <property type="match status" value="1"/>
</dbReference>
<gene>
    <name evidence="10" type="ORF">BN14_00061</name>
    <name evidence="11" type="ORF">RSOLAG1IB_00972</name>
</gene>
<feature type="compositionally biased region" description="Pro residues" evidence="7">
    <location>
        <begin position="262"/>
        <end position="276"/>
    </location>
</feature>
<organism evidence="10 12">
    <name type="scientific">Thanatephorus cucumeris (strain AG1-IB / isolate 7/3/14)</name>
    <name type="common">Lettuce bottom rot fungus</name>
    <name type="synonym">Rhizoctonia solani</name>
    <dbReference type="NCBI Taxonomy" id="1108050"/>
    <lineage>
        <taxon>Eukaryota</taxon>
        <taxon>Fungi</taxon>
        <taxon>Dikarya</taxon>
        <taxon>Basidiomycota</taxon>
        <taxon>Agaricomycotina</taxon>
        <taxon>Agaricomycetes</taxon>
        <taxon>Cantharellales</taxon>
        <taxon>Ceratobasidiaceae</taxon>
        <taxon>Rhizoctonia</taxon>
        <taxon>Rhizoctonia solani AG-1</taxon>
    </lineage>
</organism>
<evidence type="ECO:0000313" key="12">
    <source>
        <dbReference type="Proteomes" id="UP000012065"/>
    </source>
</evidence>
<evidence type="ECO:0000313" key="11">
    <source>
        <dbReference type="EMBL" id="CEL52431.1"/>
    </source>
</evidence>
<dbReference type="SMART" id="SM00454">
    <property type="entry name" value="SAM"/>
    <property type="match status" value="1"/>
</dbReference>
<protein>
    <submittedName>
        <fullName evidence="10">Mitogen-activated protein kinase kinase kinase</fullName>
        <ecNumber evidence="10">2.7.11.-</ecNumber>
    </submittedName>
</protein>
<dbReference type="InterPro" id="IPR011009">
    <property type="entry name" value="Kinase-like_dom_sf"/>
</dbReference>
<feature type="compositionally biased region" description="Low complexity" evidence="7">
    <location>
        <begin position="794"/>
        <end position="806"/>
    </location>
</feature>
<feature type="domain" description="SAM" evidence="9">
    <location>
        <begin position="22"/>
        <end position="85"/>
    </location>
</feature>
<dbReference type="InterPro" id="IPR008271">
    <property type="entry name" value="Ser/Thr_kinase_AS"/>
</dbReference>
<dbReference type="InterPro" id="IPR017441">
    <property type="entry name" value="Protein_kinase_ATP_BS"/>
</dbReference>
<keyword evidence="2 10" id="KW-0808">Transferase</keyword>
<feature type="compositionally biased region" description="Polar residues" evidence="7">
    <location>
        <begin position="115"/>
        <end position="130"/>
    </location>
</feature>
<dbReference type="InterPro" id="IPR029458">
    <property type="entry name" value="Ras-bd_By2"/>
</dbReference>
<feature type="compositionally biased region" description="Polar residues" evidence="7">
    <location>
        <begin position="441"/>
        <end position="467"/>
    </location>
</feature>
<feature type="region of interest" description="Disordered" evidence="7">
    <location>
        <begin position="642"/>
        <end position="713"/>
    </location>
</feature>
<dbReference type="SUPFAM" id="SSF47769">
    <property type="entry name" value="SAM/Pointed domain"/>
    <property type="match status" value="1"/>
</dbReference>
<evidence type="ECO:0000259" key="9">
    <source>
        <dbReference type="PROSITE" id="PS50105"/>
    </source>
</evidence>
<evidence type="ECO:0000256" key="4">
    <source>
        <dbReference type="ARBA" id="ARBA00022777"/>
    </source>
</evidence>
<reference evidence="11 13" key="3">
    <citation type="submission" date="2014-11" db="EMBL/GenBank/DDBJ databases">
        <authorList>
            <person name="Wibberg Daniel"/>
        </authorList>
    </citation>
    <scope>NUCLEOTIDE SEQUENCE [LARGE SCALE GENOMIC DNA]</scope>
    <source>
        <strain evidence="11">Rhizoctonia solani AG1-IB 7/3/14</strain>
    </source>
</reference>
<feature type="compositionally biased region" description="Polar residues" evidence="7">
    <location>
        <begin position="646"/>
        <end position="665"/>
    </location>
</feature>
<keyword evidence="5 6" id="KW-0067">ATP-binding</keyword>
<dbReference type="EMBL" id="LN679100">
    <property type="protein sequence ID" value="CEL52431.1"/>
    <property type="molecule type" value="Genomic_DNA"/>
</dbReference>
<comment type="similarity">
    <text evidence="1">Belongs to the protein kinase superfamily. STE Ser/Thr protein kinase family. MAP kinase kinase kinase subfamily.</text>
</comment>
<feature type="compositionally biased region" description="Polar residues" evidence="7">
    <location>
        <begin position="158"/>
        <end position="179"/>
    </location>
</feature>